<dbReference type="RefSeq" id="WP_184570051.1">
    <property type="nucleotide sequence ID" value="NZ_JACHJL010000003.1"/>
</dbReference>
<dbReference type="GO" id="GO:0005829">
    <property type="term" value="C:cytosol"/>
    <property type="evidence" value="ECO:0007669"/>
    <property type="project" value="TreeGrafter"/>
</dbReference>
<comment type="caution">
    <text evidence="4">The sequence shown here is derived from an EMBL/GenBank/DDBJ whole genome shotgun (WGS) entry which is preliminary data.</text>
</comment>
<keyword evidence="2" id="KW-0560">Oxidoreductase</keyword>
<evidence type="ECO:0000313" key="5">
    <source>
        <dbReference type="Proteomes" id="UP000588098"/>
    </source>
</evidence>
<keyword evidence="1" id="KW-0521">NADP</keyword>
<dbReference type="InterPro" id="IPR013154">
    <property type="entry name" value="ADH-like_N"/>
</dbReference>
<protein>
    <submittedName>
        <fullName evidence="4">NADPH:quinone reductase-like Zn-dependent oxidoreductase</fullName>
    </submittedName>
</protein>
<dbReference type="Proteomes" id="UP000588098">
    <property type="component" value="Unassembled WGS sequence"/>
</dbReference>
<dbReference type="EMBL" id="JACHJL010000003">
    <property type="protein sequence ID" value="MBB5934500.1"/>
    <property type="molecule type" value="Genomic_DNA"/>
</dbReference>
<dbReference type="Gene3D" id="3.90.180.10">
    <property type="entry name" value="Medium-chain alcohol dehydrogenases, catalytic domain"/>
    <property type="match status" value="1"/>
</dbReference>
<dbReference type="CDD" id="cd08244">
    <property type="entry name" value="MDR_enoyl_red"/>
    <property type="match status" value="1"/>
</dbReference>
<accession>A0A7W9UX19</accession>
<reference evidence="4 5" key="1">
    <citation type="submission" date="2020-08" db="EMBL/GenBank/DDBJ databases">
        <title>Genomic Encyclopedia of Type Strains, Phase III (KMG-III): the genomes of soil and plant-associated and newly described type strains.</title>
        <authorList>
            <person name="Whitman W."/>
        </authorList>
    </citation>
    <scope>NUCLEOTIDE SEQUENCE [LARGE SCALE GENOMIC DNA]</scope>
    <source>
        <strain evidence="4 5">CECT 8305</strain>
    </source>
</reference>
<dbReference type="InterPro" id="IPR036291">
    <property type="entry name" value="NAD(P)-bd_dom_sf"/>
</dbReference>
<proteinExistence type="predicted"/>
<dbReference type="GO" id="GO:0035925">
    <property type="term" value="F:mRNA 3'-UTR AU-rich region binding"/>
    <property type="evidence" value="ECO:0007669"/>
    <property type="project" value="TreeGrafter"/>
</dbReference>
<evidence type="ECO:0000259" key="3">
    <source>
        <dbReference type="SMART" id="SM00829"/>
    </source>
</evidence>
<evidence type="ECO:0000313" key="4">
    <source>
        <dbReference type="EMBL" id="MBB5934500.1"/>
    </source>
</evidence>
<dbReference type="SMART" id="SM00829">
    <property type="entry name" value="PKS_ER"/>
    <property type="match status" value="1"/>
</dbReference>
<dbReference type="SUPFAM" id="SSF50129">
    <property type="entry name" value="GroES-like"/>
    <property type="match status" value="1"/>
</dbReference>
<name>A0A7W9UX19_9ACTN</name>
<organism evidence="4 5">
    <name type="scientific">Streptomyces zagrosensis</name>
    <dbReference type="NCBI Taxonomy" id="1042984"/>
    <lineage>
        <taxon>Bacteria</taxon>
        <taxon>Bacillati</taxon>
        <taxon>Actinomycetota</taxon>
        <taxon>Actinomycetes</taxon>
        <taxon>Kitasatosporales</taxon>
        <taxon>Streptomycetaceae</taxon>
        <taxon>Streptomyces</taxon>
    </lineage>
</organism>
<evidence type="ECO:0000256" key="1">
    <source>
        <dbReference type="ARBA" id="ARBA00022857"/>
    </source>
</evidence>
<feature type="domain" description="Enoyl reductase (ER)" evidence="3">
    <location>
        <begin position="10"/>
        <end position="327"/>
    </location>
</feature>
<evidence type="ECO:0000256" key="2">
    <source>
        <dbReference type="ARBA" id="ARBA00023002"/>
    </source>
</evidence>
<dbReference type="Gene3D" id="3.40.50.720">
    <property type="entry name" value="NAD(P)-binding Rossmann-like Domain"/>
    <property type="match status" value="1"/>
</dbReference>
<dbReference type="GO" id="GO:0070402">
    <property type="term" value="F:NADPH binding"/>
    <property type="evidence" value="ECO:0007669"/>
    <property type="project" value="TreeGrafter"/>
</dbReference>
<dbReference type="AlphaFoldDB" id="A0A7W9UX19"/>
<keyword evidence="5" id="KW-1185">Reference proteome</keyword>
<dbReference type="PANTHER" id="PTHR48106:SF13">
    <property type="entry name" value="QUINONE OXIDOREDUCTASE-RELATED"/>
    <property type="match status" value="1"/>
</dbReference>
<dbReference type="GO" id="GO:0003960">
    <property type="term" value="F:quinone reductase (NADPH) activity"/>
    <property type="evidence" value="ECO:0007669"/>
    <property type="project" value="TreeGrafter"/>
</dbReference>
<dbReference type="SUPFAM" id="SSF51735">
    <property type="entry name" value="NAD(P)-binding Rossmann-fold domains"/>
    <property type="match status" value="1"/>
</dbReference>
<dbReference type="Pfam" id="PF00107">
    <property type="entry name" value="ADH_zinc_N"/>
    <property type="match status" value="1"/>
</dbReference>
<sequence>MHAIRLHAFGPAENLTYERTDDPEPAPGQVRIKVAAAGVHVIDTTFRSGDPKIPYDLPELPTIPGREVAGTIDKLGAGVDGAWLGRRVVAHLGLVPGGYAELAVVAVEKLHQLPDALPTDHAIAMIGTGRTTMGILRFAELTADDLVIVTAAAGGIGSLLVQYAKNAGATVVGLAGGPAKVAHVRELGADIALDYTAAGWTERARAAIGDRAATVVFDAVGGELGLGAVDLLGPGGHHIVYGWAADGPLELTDEDLKRRGITSQQVVGKPMLDRIGGMAGMRKLEEESMAQAVAGKLVPTVHRFPLAQAAAAHHAIETRGTMGKVVLIP</sequence>
<gene>
    <name evidence="4" type="ORF">FHS42_001547</name>
</gene>
<dbReference type="InterPro" id="IPR020843">
    <property type="entry name" value="ER"/>
</dbReference>
<dbReference type="InterPro" id="IPR013149">
    <property type="entry name" value="ADH-like_C"/>
</dbReference>
<dbReference type="Pfam" id="PF08240">
    <property type="entry name" value="ADH_N"/>
    <property type="match status" value="1"/>
</dbReference>
<dbReference type="PANTHER" id="PTHR48106">
    <property type="entry name" value="QUINONE OXIDOREDUCTASE PIG3-RELATED"/>
    <property type="match status" value="1"/>
</dbReference>
<dbReference type="InterPro" id="IPR011032">
    <property type="entry name" value="GroES-like_sf"/>
</dbReference>